<dbReference type="NCBIfam" id="TIGR00167">
    <property type="entry name" value="cbbA"/>
    <property type="match status" value="1"/>
</dbReference>
<feature type="binding site" evidence="2">
    <location>
        <begin position="229"/>
        <end position="232"/>
    </location>
    <ligand>
        <name>dihydroxyacetone phosphate</name>
        <dbReference type="ChEBI" id="CHEBI:57642"/>
    </ligand>
</feature>
<proteinExistence type="predicted"/>
<dbReference type="Proteomes" id="UP000216207">
    <property type="component" value="Unassembled WGS sequence"/>
</dbReference>
<protein>
    <submittedName>
        <fullName evidence="4">Ketose-bisphosphate aldolase</fullName>
    </submittedName>
</protein>
<dbReference type="PANTHER" id="PTHR30304:SF0">
    <property type="entry name" value="D-TAGATOSE-1,6-BISPHOSPHATE ALDOLASE SUBUNIT GATY-RELATED"/>
    <property type="match status" value="1"/>
</dbReference>
<feature type="active site" description="Proton donor" evidence="1">
    <location>
        <position position="81"/>
    </location>
</feature>
<dbReference type="PIRSF" id="PIRSF001359">
    <property type="entry name" value="F_bP_aldolase_II"/>
    <property type="match status" value="1"/>
</dbReference>
<dbReference type="RefSeq" id="WP_035203325.1">
    <property type="nucleotide sequence ID" value="NZ_CP012475.1"/>
</dbReference>
<dbReference type="EMBL" id="NPCC01000010">
    <property type="protein sequence ID" value="PAE89222.1"/>
    <property type="molecule type" value="Genomic_DNA"/>
</dbReference>
<dbReference type="SUPFAM" id="SSF51569">
    <property type="entry name" value="Aldolase"/>
    <property type="match status" value="1"/>
</dbReference>
<evidence type="ECO:0000256" key="1">
    <source>
        <dbReference type="PIRSR" id="PIRSR001359-1"/>
    </source>
</evidence>
<dbReference type="GO" id="GO:0005975">
    <property type="term" value="P:carbohydrate metabolic process"/>
    <property type="evidence" value="ECO:0007669"/>
    <property type="project" value="InterPro"/>
</dbReference>
<feature type="binding site" evidence="3">
    <location>
        <position position="103"/>
    </location>
    <ligand>
        <name>Zn(2+)</name>
        <dbReference type="ChEBI" id="CHEBI:29105"/>
        <label>2</label>
    </ligand>
</feature>
<keyword evidence="3" id="KW-0479">Metal-binding</keyword>
<dbReference type="GO" id="GO:0016832">
    <property type="term" value="F:aldehyde-lyase activity"/>
    <property type="evidence" value="ECO:0007669"/>
    <property type="project" value="InterPro"/>
</dbReference>
<dbReference type="AlphaFoldDB" id="A0A268P0E9"/>
<dbReference type="Gene3D" id="3.20.20.70">
    <property type="entry name" value="Aldolase class I"/>
    <property type="match status" value="1"/>
</dbReference>
<gene>
    <name evidence="4" type="ORF">CHH72_09360</name>
</gene>
<feature type="binding site" evidence="3">
    <location>
        <position position="133"/>
    </location>
    <ligand>
        <name>Zn(2+)</name>
        <dbReference type="ChEBI" id="CHEBI:29105"/>
        <label>2</label>
    </ligand>
</feature>
<comment type="cofactor">
    <cofactor evidence="3">
        <name>Zn(2+)</name>
        <dbReference type="ChEBI" id="CHEBI:29105"/>
    </cofactor>
    <text evidence="3">Binds 2 Zn(2+) ions per subunit. One is catalytic and the other provides a structural contribution.</text>
</comment>
<evidence type="ECO:0000256" key="2">
    <source>
        <dbReference type="PIRSR" id="PIRSR001359-2"/>
    </source>
</evidence>
<dbReference type="PANTHER" id="PTHR30304">
    <property type="entry name" value="D-TAGATOSE-1,6-BISPHOSPHATE ALDOLASE"/>
    <property type="match status" value="1"/>
</dbReference>
<comment type="caution">
    <text evidence="4">The sequence shown here is derived from an EMBL/GenBank/DDBJ whole genome shotgun (WGS) entry which is preliminary data.</text>
</comment>
<organism evidence="4 5">
    <name type="scientific">Shouchella clausii</name>
    <name type="common">Alkalihalobacillus clausii</name>
    <dbReference type="NCBI Taxonomy" id="79880"/>
    <lineage>
        <taxon>Bacteria</taxon>
        <taxon>Bacillati</taxon>
        <taxon>Bacillota</taxon>
        <taxon>Bacilli</taxon>
        <taxon>Bacillales</taxon>
        <taxon>Bacillaceae</taxon>
        <taxon>Shouchella</taxon>
    </lineage>
</organism>
<reference evidence="4 5" key="1">
    <citation type="submission" date="2017-07" db="EMBL/GenBank/DDBJ databases">
        <title>Isolation and whole genome analysis of endospore-forming bacteria from heroin.</title>
        <authorList>
            <person name="Kalinowski J."/>
            <person name="Ahrens B."/>
            <person name="Al-Dilaimi A."/>
            <person name="Winkler A."/>
            <person name="Wibberg D."/>
            <person name="Schleenbecker U."/>
            <person name="Ruckert C."/>
            <person name="Wolfel R."/>
            <person name="Grass G."/>
        </authorList>
    </citation>
    <scope>NUCLEOTIDE SEQUENCE [LARGE SCALE GENOMIC DNA]</scope>
    <source>
        <strain evidence="4 5">7539</strain>
    </source>
</reference>
<feature type="binding site" evidence="3">
    <location>
        <position position="179"/>
    </location>
    <ligand>
        <name>Zn(2+)</name>
        <dbReference type="ChEBI" id="CHEBI:29105"/>
        <label>1</label>
        <note>catalytic</note>
    </ligand>
</feature>
<dbReference type="InterPro" id="IPR000771">
    <property type="entry name" value="FBA_II"/>
</dbReference>
<evidence type="ECO:0000256" key="3">
    <source>
        <dbReference type="PIRSR" id="PIRSR001359-3"/>
    </source>
</evidence>
<sequence length="284" mass="30776">MYANLKETLAYAKERGIAVGAFNAHCLEMVPAMLHAAKETNLPIIIQTTTGTADYVGYDVFVAVVKTLAEQLPVPVTLHLDHATDFAKIKQAVDAGYSSVMFDGSTLPIAENIEKTLEVSAYAHPRNVSVEAELGIIGGAEDGVMIDSTQVSFTQPEEVSQFLQHVTVDALALSIGTTHGQYKSKANLQFDLLETIANNHARPLVLHGGTGVKDEDIQKCVTRGIVKINVGTELLIAWTRTAKHQFAKADLTDSLRNHLIPCNEQIKQVIKAKMAVFALEKASV</sequence>
<dbReference type="InterPro" id="IPR050246">
    <property type="entry name" value="Class_II_FBP_aldolase"/>
</dbReference>
<feature type="binding site" evidence="3">
    <location>
        <position position="82"/>
    </location>
    <ligand>
        <name>Zn(2+)</name>
        <dbReference type="ChEBI" id="CHEBI:29105"/>
        <label>1</label>
        <note>catalytic</note>
    </ligand>
</feature>
<accession>A0A268P0E9</accession>
<feature type="binding site" evidence="2">
    <location>
        <position position="180"/>
    </location>
    <ligand>
        <name>dihydroxyacetone phosphate</name>
        <dbReference type="ChEBI" id="CHEBI:57642"/>
    </ligand>
</feature>
<feature type="binding site" evidence="3">
    <location>
        <position position="207"/>
    </location>
    <ligand>
        <name>Zn(2+)</name>
        <dbReference type="ChEBI" id="CHEBI:29105"/>
        <label>1</label>
        <note>catalytic</note>
    </ligand>
</feature>
<dbReference type="GO" id="GO:0008270">
    <property type="term" value="F:zinc ion binding"/>
    <property type="evidence" value="ECO:0007669"/>
    <property type="project" value="InterPro"/>
</dbReference>
<dbReference type="PROSITE" id="PS00806">
    <property type="entry name" value="ALDOLASE_CLASS_II_2"/>
    <property type="match status" value="1"/>
</dbReference>
<name>A0A268P0E9_SHOCL</name>
<feature type="binding site" evidence="2">
    <location>
        <begin position="208"/>
        <end position="210"/>
    </location>
    <ligand>
        <name>dihydroxyacetone phosphate</name>
        <dbReference type="ChEBI" id="CHEBI:57642"/>
    </ligand>
</feature>
<keyword evidence="3" id="KW-0862">Zinc</keyword>
<dbReference type="CDD" id="cd00947">
    <property type="entry name" value="TBP_aldolase_IIB"/>
    <property type="match status" value="1"/>
</dbReference>
<dbReference type="Pfam" id="PF01116">
    <property type="entry name" value="F_bP_aldolase"/>
    <property type="match status" value="1"/>
</dbReference>
<evidence type="ECO:0000313" key="4">
    <source>
        <dbReference type="EMBL" id="PAE89222.1"/>
    </source>
</evidence>
<dbReference type="InterPro" id="IPR013785">
    <property type="entry name" value="Aldolase_TIM"/>
</dbReference>
<evidence type="ECO:0000313" key="5">
    <source>
        <dbReference type="Proteomes" id="UP000216207"/>
    </source>
</evidence>